<dbReference type="EMBL" id="CP144695">
    <property type="protein sequence ID" value="WVZ08000.1"/>
    <property type="molecule type" value="Genomic_DNA"/>
</dbReference>
<evidence type="ECO:0000313" key="3">
    <source>
        <dbReference type="Proteomes" id="UP001374535"/>
    </source>
</evidence>
<dbReference type="Proteomes" id="UP001374535">
    <property type="component" value="Chromosome 6"/>
</dbReference>
<evidence type="ECO:0000256" key="1">
    <source>
        <dbReference type="SAM" id="MobiDB-lite"/>
    </source>
</evidence>
<sequence length="173" mass="19395">MENKLKNKERRCKIGRKKKVKCRKGPAFGGILKKLAFGREHNQSNLSITKHRDFVGFLEKSRSPFGKGDLLACFVLDPFELNPTPSHLSSMKETLESESESESESGISPEETEGTMRCRVLIGGKDEVRCVVEMELKRSEVSPYEDVGPMDKEQPEWGFLCSLCGTQPSLLIG</sequence>
<proteinExistence type="predicted"/>
<reference evidence="2 3" key="1">
    <citation type="journal article" date="2023" name="Life. Sci Alliance">
        <title>Evolutionary insights into 3D genome organization and epigenetic landscape of Vigna mungo.</title>
        <authorList>
            <person name="Junaid A."/>
            <person name="Singh B."/>
            <person name="Bhatia S."/>
        </authorList>
    </citation>
    <scope>NUCLEOTIDE SEQUENCE [LARGE SCALE GENOMIC DNA]</scope>
    <source>
        <strain evidence="2">Urdbean</strain>
    </source>
</reference>
<evidence type="ECO:0000313" key="2">
    <source>
        <dbReference type="EMBL" id="WVZ08000.1"/>
    </source>
</evidence>
<accession>A0AAQ3NDW4</accession>
<feature type="region of interest" description="Disordered" evidence="1">
    <location>
        <begin position="86"/>
        <end position="112"/>
    </location>
</feature>
<gene>
    <name evidence="2" type="ORF">V8G54_021346</name>
</gene>
<name>A0AAQ3NDW4_VIGMU</name>
<protein>
    <submittedName>
        <fullName evidence="2">Uncharacterized protein</fullName>
    </submittedName>
</protein>
<organism evidence="2 3">
    <name type="scientific">Vigna mungo</name>
    <name type="common">Black gram</name>
    <name type="synonym">Phaseolus mungo</name>
    <dbReference type="NCBI Taxonomy" id="3915"/>
    <lineage>
        <taxon>Eukaryota</taxon>
        <taxon>Viridiplantae</taxon>
        <taxon>Streptophyta</taxon>
        <taxon>Embryophyta</taxon>
        <taxon>Tracheophyta</taxon>
        <taxon>Spermatophyta</taxon>
        <taxon>Magnoliopsida</taxon>
        <taxon>eudicotyledons</taxon>
        <taxon>Gunneridae</taxon>
        <taxon>Pentapetalae</taxon>
        <taxon>rosids</taxon>
        <taxon>fabids</taxon>
        <taxon>Fabales</taxon>
        <taxon>Fabaceae</taxon>
        <taxon>Papilionoideae</taxon>
        <taxon>50 kb inversion clade</taxon>
        <taxon>NPAAA clade</taxon>
        <taxon>indigoferoid/millettioid clade</taxon>
        <taxon>Phaseoleae</taxon>
        <taxon>Vigna</taxon>
    </lineage>
</organism>
<keyword evidence="3" id="KW-1185">Reference proteome</keyword>
<dbReference type="AlphaFoldDB" id="A0AAQ3NDW4"/>